<protein>
    <recommendedName>
        <fullName evidence="4">Lipoprotein</fullName>
    </recommendedName>
</protein>
<dbReference type="PROSITE" id="PS51257">
    <property type="entry name" value="PROKAR_LIPOPROTEIN"/>
    <property type="match status" value="1"/>
</dbReference>
<organism evidence="2 3">
    <name type="scientific">Thiopseudomonas acetoxidans</name>
    <dbReference type="NCBI Taxonomy" id="3041622"/>
    <lineage>
        <taxon>Bacteria</taxon>
        <taxon>Pseudomonadati</taxon>
        <taxon>Pseudomonadota</taxon>
        <taxon>Gammaproteobacteria</taxon>
        <taxon>Pseudomonadales</taxon>
        <taxon>Pseudomonadaceae</taxon>
        <taxon>Thiopseudomonas</taxon>
    </lineage>
</organism>
<keyword evidence="3" id="KW-1185">Reference proteome</keyword>
<evidence type="ECO:0000313" key="3">
    <source>
        <dbReference type="Proteomes" id="UP001241056"/>
    </source>
</evidence>
<reference evidence="2 3" key="1">
    <citation type="submission" date="2023-06" db="EMBL/GenBank/DDBJ databases">
        <title>Thiopseudomonas sp. CY1220 draft genome sequence.</title>
        <authorList>
            <person name="Zhao G."/>
            <person name="An M."/>
        </authorList>
    </citation>
    <scope>NUCLEOTIDE SEQUENCE [LARGE SCALE GENOMIC DNA]</scope>
    <source>
        <strain evidence="2 3">CY1220</strain>
    </source>
</reference>
<accession>A0ABT7SL39</accession>
<evidence type="ECO:0000313" key="2">
    <source>
        <dbReference type="EMBL" id="MDM7856893.1"/>
    </source>
</evidence>
<dbReference type="RefSeq" id="WP_289409523.1">
    <property type="nucleotide sequence ID" value="NZ_JAUCDY010000001.1"/>
</dbReference>
<dbReference type="EMBL" id="JAUCDY010000001">
    <property type="protein sequence ID" value="MDM7856893.1"/>
    <property type="molecule type" value="Genomic_DNA"/>
</dbReference>
<name>A0ABT7SL39_9GAMM</name>
<sequence length="219" mass="24555">MRQLIYALLASLPLLTACQSAQQPTEPSHQDERIQGTISQDAGHWYVQPCSTKNRLQLSFANAQIEETFNSFARQQGMPAFVDLRGDLNNLTLEQATHITINSFYRIQLEGHACDDPDFAKLILRVHGNEPFWTLLLGSDGLLLAQPGQQPLALPYIEEQLPDGFTYISSQADQEQLQLWLSPQHCTDSMSGAFNHLSAMLDWNGHIFNGCGHYGAKRE</sequence>
<keyword evidence="1" id="KW-0732">Signal</keyword>
<feature type="signal peptide" evidence="1">
    <location>
        <begin position="1"/>
        <end position="21"/>
    </location>
</feature>
<comment type="caution">
    <text evidence="2">The sequence shown here is derived from an EMBL/GenBank/DDBJ whole genome shotgun (WGS) entry which is preliminary data.</text>
</comment>
<proteinExistence type="predicted"/>
<dbReference type="Proteomes" id="UP001241056">
    <property type="component" value="Unassembled WGS sequence"/>
</dbReference>
<feature type="chain" id="PRO_5046390903" description="Lipoprotein" evidence="1">
    <location>
        <begin position="22"/>
        <end position="219"/>
    </location>
</feature>
<gene>
    <name evidence="2" type="ORF">QEZ41_01160</name>
</gene>
<evidence type="ECO:0008006" key="4">
    <source>
        <dbReference type="Google" id="ProtNLM"/>
    </source>
</evidence>
<evidence type="ECO:0000256" key="1">
    <source>
        <dbReference type="SAM" id="SignalP"/>
    </source>
</evidence>